<dbReference type="Pfam" id="PF08241">
    <property type="entry name" value="Methyltransf_11"/>
    <property type="match status" value="1"/>
</dbReference>
<keyword evidence="2" id="KW-0489">Methyltransferase</keyword>
<dbReference type="CDD" id="cd02440">
    <property type="entry name" value="AdoMet_MTases"/>
    <property type="match status" value="1"/>
</dbReference>
<comment type="similarity">
    <text evidence="1">Belongs to the methyltransferase superfamily.</text>
</comment>
<evidence type="ECO:0000313" key="5">
    <source>
        <dbReference type="EMBL" id="OZY86895.1"/>
    </source>
</evidence>
<dbReference type="SUPFAM" id="SSF53335">
    <property type="entry name" value="S-adenosyl-L-methionine-dependent methyltransferases"/>
    <property type="match status" value="1"/>
</dbReference>
<proteinExistence type="inferred from homology"/>
<dbReference type="InterPro" id="IPR051052">
    <property type="entry name" value="Diverse_substrate_MTase"/>
</dbReference>
<name>A0A266QAL9_9GAMM</name>
<accession>A0A266QAL9</accession>
<protein>
    <recommendedName>
        <fullName evidence="4">Methyltransferase type 11 domain-containing protein</fullName>
    </recommendedName>
</protein>
<sequence>MTAMYNKIGNGYDATRCVDPEILQVMARLLSIHAGGVYVDVGCGTGNYTVALSSVGGEWCAFDQSEFMIEQAKAKEPAIDWRICDVVSTPYQSATFDSALCSLAIHHFPDLENAFKEVARILRPSGHFVIFTSTPEQMANYWLNHYFPSMLSLSMAQMPSLSNIQDALNMAKLNVISVEPYAVSNELKDLFLYSGKRCPHMYLSESVRAGISSFRNFCTERELTAGLSMLKRDIESGVINRIIKQYENNAGDYCFIVAKKGE</sequence>
<reference evidence="6" key="1">
    <citation type="submission" date="2017-05" db="EMBL/GenBank/DDBJ databases">
        <authorList>
            <person name="Barney B.M."/>
        </authorList>
    </citation>
    <scope>NUCLEOTIDE SEQUENCE [LARGE SCALE GENOMIC DNA]</scope>
    <source>
        <strain evidence="6">PSBB022</strain>
    </source>
</reference>
<dbReference type="AlphaFoldDB" id="A0A266QAL9"/>
<feature type="domain" description="Methyltransferase type 11" evidence="4">
    <location>
        <begin position="39"/>
        <end position="130"/>
    </location>
</feature>
<dbReference type="Proteomes" id="UP000216101">
    <property type="component" value="Unassembled WGS sequence"/>
</dbReference>
<evidence type="ECO:0000259" key="4">
    <source>
        <dbReference type="Pfam" id="PF08241"/>
    </source>
</evidence>
<evidence type="ECO:0000313" key="6">
    <source>
        <dbReference type="Proteomes" id="UP000216101"/>
    </source>
</evidence>
<evidence type="ECO:0000256" key="2">
    <source>
        <dbReference type="ARBA" id="ARBA00022603"/>
    </source>
</evidence>
<dbReference type="GO" id="GO:0008757">
    <property type="term" value="F:S-adenosylmethionine-dependent methyltransferase activity"/>
    <property type="evidence" value="ECO:0007669"/>
    <property type="project" value="InterPro"/>
</dbReference>
<dbReference type="EMBL" id="NHNI01000001">
    <property type="protein sequence ID" value="OZY86895.1"/>
    <property type="molecule type" value="Genomic_DNA"/>
</dbReference>
<keyword evidence="3" id="KW-0808">Transferase</keyword>
<evidence type="ECO:0000256" key="1">
    <source>
        <dbReference type="ARBA" id="ARBA00008361"/>
    </source>
</evidence>
<dbReference type="InterPro" id="IPR029063">
    <property type="entry name" value="SAM-dependent_MTases_sf"/>
</dbReference>
<dbReference type="PANTHER" id="PTHR44942">
    <property type="entry name" value="METHYLTRANSF_11 DOMAIN-CONTAINING PROTEIN"/>
    <property type="match status" value="1"/>
</dbReference>
<gene>
    <name evidence="5" type="ORF">CBP51_07850</name>
</gene>
<dbReference type="PANTHER" id="PTHR44942:SF4">
    <property type="entry name" value="METHYLTRANSFERASE TYPE 11 DOMAIN-CONTAINING PROTEIN"/>
    <property type="match status" value="1"/>
</dbReference>
<keyword evidence="6" id="KW-1185">Reference proteome</keyword>
<dbReference type="RefSeq" id="WP_094984427.1">
    <property type="nucleotide sequence ID" value="NZ_NHNI01000001.1"/>
</dbReference>
<organism evidence="5 6">
    <name type="scientific">Cellvibrio mixtus</name>
    <dbReference type="NCBI Taxonomy" id="39650"/>
    <lineage>
        <taxon>Bacteria</taxon>
        <taxon>Pseudomonadati</taxon>
        <taxon>Pseudomonadota</taxon>
        <taxon>Gammaproteobacteria</taxon>
        <taxon>Cellvibrionales</taxon>
        <taxon>Cellvibrionaceae</taxon>
        <taxon>Cellvibrio</taxon>
    </lineage>
</organism>
<dbReference type="Gene3D" id="3.40.50.150">
    <property type="entry name" value="Vaccinia Virus protein VP39"/>
    <property type="match status" value="1"/>
</dbReference>
<comment type="caution">
    <text evidence="5">The sequence shown here is derived from an EMBL/GenBank/DDBJ whole genome shotgun (WGS) entry which is preliminary data.</text>
</comment>
<evidence type="ECO:0000256" key="3">
    <source>
        <dbReference type="ARBA" id="ARBA00022679"/>
    </source>
</evidence>
<dbReference type="GO" id="GO:0032259">
    <property type="term" value="P:methylation"/>
    <property type="evidence" value="ECO:0007669"/>
    <property type="project" value="UniProtKB-KW"/>
</dbReference>
<dbReference type="InterPro" id="IPR013216">
    <property type="entry name" value="Methyltransf_11"/>
</dbReference>